<dbReference type="RefSeq" id="WP_181340368.1">
    <property type="nucleotide sequence ID" value="NZ_JAAKDE010000025.1"/>
</dbReference>
<keyword evidence="1 2" id="KW-0238">DNA-binding</keyword>
<evidence type="ECO:0000313" key="4">
    <source>
        <dbReference type="EMBL" id="MBA2133900.1"/>
    </source>
</evidence>
<dbReference type="PROSITE" id="PS50977">
    <property type="entry name" value="HTH_TETR_2"/>
    <property type="match status" value="1"/>
</dbReference>
<evidence type="ECO:0000256" key="2">
    <source>
        <dbReference type="PROSITE-ProRule" id="PRU00335"/>
    </source>
</evidence>
<dbReference type="InterPro" id="IPR001647">
    <property type="entry name" value="HTH_TetR"/>
</dbReference>
<dbReference type="Proteomes" id="UP000657177">
    <property type="component" value="Unassembled WGS sequence"/>
</dbReference>
<dbReference type="PANTHER" id="PTHR43479">
    <property type="entry name" value="ACREF/ENVCD OPERON REPRESSOR-RELATED"/>
    <property type="match status" value="1"/>
</dbReference>
<dbReference type="InterPro" id="IPR050624">
    <property type="entry name" value="HTH-type_Tx_Regulator"/>
</dbReference>
<dbReference type="InterPro" id="IPR009057">
    <property type="entry name" value="Homeodomain-like_sf"/>
</dbReference>
<sequence length="217" mass="25067">MLLLKTASFGKLPADKQEKILQTAIIEFAEHGFEGANINIIAKKAGISVGSMYKYFKNKHDLYMMTVSISVDKLTTALNEIISQKMDFLSTVEKIIRAIQFHSRENVYLTKLYNRMTTENNGEFVRTIVEQIEGVTAHLYAAFIEEAQKNEAARKNINPKYFAFFLDNLFILLQFSYTCDYYKERLKMFVGDEVFADDELLVEQLMKFVKGALYLQD</sequence>
<dbReference type="Pfam" id="PF00440">
    <property type="entry name" value="TetR_N"/>
    <property type="match status" value="1"/>
</dbReference>
<dbReference type="PANTHER" id="PTHR43479:SF11">
    <property type="entry name" value="ACREF_ENVCD OPERON REPRESSOR-RELATED"/>
    <property type="match status" value="1"/>
</dbReference>
<evidence type="ECO:0000256" key="1">
    <source>
        <dbReference type="ARBA" id="ARBA00023125"/>
    </source>
</evidence>
<proteinExistence type="predicted"/>
<dbReference type="EMBL" id="JAAKDE010000025">
    <property type="protein sequence ID" value="MBA2133900.1"/>
    <property type="molecule type" value="Genomic_DNA"/>
</dbReference>
<evidence type="ECO:0000259" key="3">
    <source>
        <dbReference type="PROSITE" id="PS50977"/>
    </source>
</evidence>
<dbReference type="Gene3D" id="1.10.357.10">
    <property type="entry name" value="Tetracycline Repressor, domain 2"/>
    <property type="match status" value="1"/>
</dbReference>
<organism evidence="4 5">
    <name type="scientific">Capillibacterium thermochitinicola</name>
    <dbReference type="NCBI Taxonomy" id="2699427"/>
    <lineage>
        <taxon>Bacteria</taxon>
        <taxon>Bacillati</taxon>
        <taxon>Bacillota</taxon>
        <taxon>Capillibacterium</taxon>
    </lineage>
</organism>
<protein>
    <submittedName>
        <fullName evidence="4">TetR/AcrR family transcriptional regulator</fullName>
    </submittedName>
</protein>
<dbReference type="PRINTS" id="PR00455">
    <property type="entry name" value="HTHTETR"/>
</dbReference>
<gene>
    <name evidence="4" type="ORF">G5B42_10185</name>
</gene>
<feature type="domain" description="HTH tetR-type" evidence="3">
    <location>
        <begin position="14"/>
        <end position="74"/>
    </location>
</feature>
<dbReference type="GO" id="GO:0003677">
    <property type="term" value="F:DNA binding"/>
    <property type="evidence" value="ECO:0007669"/>
    <property type="project" value="UniProtKB-UniRule"/>
</dbReference>
<reference evidence="4" key="1">
    <citation type="submission" date="2020-06" db="EMBL/GenBank/DDBJ databases">
        <title>Novel chitinolytic bacterium.</title>
        <authorList>
            <person name="Ungkulpasvich U."/>
            <person name="Kosugi A."/>
            <person name="Uke A."/>
        </authorList>
    </citation>
    <scope>NUCLEOTIDE SEQUENCE</scope>
    <source>
        <strain evidence="4">UUS1-1</strain>
    </source>
</reference>
<evidence type="ECO:0000313" key="5">
    <source>
        <dbReference type="Proteomes" id="UP000657177"/>
    </source>
</evidence>
<comment type="caution">
    <text evidence="4">The sequence shown here is derived from an EMBL/GenBank/DDBJ whole genome shotgun (WGS) entry which is preliminary data.</text>
</comment>
<dbReference type="SUPFAM" id="SSF46689">
    <property type="entry name" value="Homeodomain-like"/>
    <property type="match status" value="1"/>
</dbReference>
<accession>A0A8J6I197</accession>
<name>A0A8J6I197_9FIRM</name>
<keyword evidence="5" id="KW-1185">Reference proteome</keyword>
<dbReference type="AlphaFoldDB" id="A0A8J6I197"/>
<feature type="DNA-binding region" description="H-T-H motif" evidence="2">
    <location>
        <begin position="37"/>
        <end position="56"/>
    </location>
</feature>